<name>H6KZW0_SAPGL</name>
<dbReference type="KEGG" id="sgn:SGRA_3239"/>
<dbReference type="OrthoDB" id="8678477at2"/>
<gene>
    <name evidence="1" type="ordered locus">SGRA_3239</name>
</gene>
<dbReference type="RefSeq" id="WP_015693562.1">
    <property type="nucleotide sequence ID" value="NC_016940.1"/>
</dbReference>
<evidence type="ECO:0000313" key="1">
    <source>
        <dbReference type="EMBL" id="AFC25967.1"/>
    </source>
</evidence>
<dbReference type="AlphaFoldDB" id="H6KZW0"/>
<accession>H6KZW0</accession>
<proteinExistence type="predicted"/>
<dbReference type="EMBL" id="CP002831">
    <property type="protein sequence ID" value="AFC25967.1"/>
    <property type="molecule type" value="Genomic_DNA"/>
</dbReference>
<dbReference type="STRING" id="984262.SGRA_3239"/>
<protein>
    <submittedName>
        <fullName evidence="1">Uncharacterized protein</fullName>
    </submittedName>
</protein>
<evidence type="ECO:0000313" key="2">
    <source>
        <dbReference type="Proteomes" id="UP000007519"/>
    </source>
</evidence>
<dbReference type="HOGENOM" id="CLU_1081381_0_0_10"/>
<sequence length="257" mass="29612">MSTQKLAERLAQLEASDCSTNLAEAKIYWTNKEGRVLAHARTAPIMSWAATNKSAAWAFSLGQFIDAEVDCFQPQNNKSEYIGNIPEDLAQEMAFAEAQAADVPHFYVAANGANMLYLAIYDYKEESLVLSAEDWQRKRRSSIGYNLQMLMNMVEILEIRSRYKEAYGLLWQFTQSLDNQLQQKHIKEELALLEEVQKLRTSVDRWLEILPPELEAEQKHSFFSMARWKAPDRTAREEVGAFMKQAASKWGRLLKQY</sequence>
<dbReference type="Proteomes" id="UP000007519">
    <property type="component" value="Chromosome"/>
</dbReference>
<organism evidence="1 2">
    <name type="scientific">Saprospira grandis (strain Lewin)</name>
    <dbReference type="NCBI Taxonomy" id="984262"/>
    <lineage>
        <taxon>Bacteria</taxon>
        <taxon>Pseudomonadati</taxon>
        <taxon>Bacteroidota</taxon>
        <taxon>Saprospiria</taxon>
        <taxon>Saprospirales</taxon>
        <taxon>Saprospiraceae</taxon>
        <taxon>Saprospira</taxon>
    </lineage>
</organism>
<keyword evidence="2" id="KW-1185">Reference proteome</keyword>
<reference evidence="1 2" key="1">
    <citation type="journal article" date="2012" name="Stand. Genomic Sci.">
        <title>Complete genome sequencing and analysis of Saprospira grandis str. Lewin, a predatory marine bacterium.</title>
        <authorList>
            <person name="Saw J.H."/>
            <person name="Yuryev A."/>
            <person name="Kanbe M."/>
            <person name="Hou S."/>
            <person name="Young A.G."/>
            <person name="Aizawa S."/>
            <person name="Alam M."/>
        </authorList>
    </citation>
    <scope>NUCLEOTIDE SEQUENCE [LARGE SCALE GENOMIC DNA]</scope>
    <source>
        <strain evidence="1 2">Lewin</strain>
    </source>
</reference>